<dbReference type="Pfam" id="PF00702">
    <property type="entry name" value="Hydrolase"/>
    <property type="match status" value="1"/>
</dbReference>
<dbReference type="GO" id="GO:0005768">
    <property type="term" value="C:endosome"/>
    <property type="evidence" value="ECO:0007669"/>
    <property type="project" value="TreeGrafter"/>
</dbReference>
<dbReference type="EMBL" id="HBGH01006504">
    <property type="protein sequence ID" value="CAD9231347.1"/>
    <property type="molecule type" value="Transcribed_RNA"/>
</dbReference>
<evidence type="ECO:0000256" key="5">
    <source>
        <dbReference type="ARBA" id="ARBA00022692"/>
    </source>
</evidence>
<keyword evidence="9 17" id="KW-0460">Magnesium</keyword>
<feature type="domain" description="P-type ATPase N-terminal" evidence="21">
    <location>
        <begin position="203"/>
        <end position="247"/>
    </location>
</feature>
<dbReference type="Gene3D" id="3.40.50.1000">
    <property type="entry name" value="HAD superfamily/HAD-like"/>
    <property type="match status" value="1"/>
</dbReference>
<feature type="region of interest" description="Disordered" evidence="19">
    <location>
        <begin position="17"/>
        <end position="60"/>
    </location>
</feature>
<evidence type="ECO:0000256" key="2">
    <source>
        <dbReference type="ARBA" id="ARBA00004127"/>
    </source>
</evidence>
<feature type="transmembrane region" description="Helical" evidence="18">
    <location>
        <begin position="484"/>
        <end position="503"/>
    </location>
</feature>
<dbReference type="InterPro" id="IPR032631">
    <property type="entry name" value="P-type_ATPase_N"/>
</dbReference>
<keyword evidence="6 17" id="KW-0479">Metal-binding</keyword>
<keyword evidence="5 18" id="KW-0812">Transmembrane</keyword>
<dbReference type="FunFam" id="3.40.50.1000:FF:000009">
    <property type="entry name" value="Phospholipid-transporting ATPase"/>
    <property type="match status" value="1"/>
</dbReference>
<dbReference type="GO" id="GO:0006897">
    <property type="term" value="P:endocytosis"/>
    <property type="evidence" value="ECO:0007669"/>
    <property type="project" value="TreeGrafter"/>
</dbReference>
<dbReference type="GO" id="GO:0140326">
    <property type="term" value="F:ATPase-coupled intramembrane lipid transporter activity"/>
    <property type="evidence" value="ECO:0007669"/>
    <property type="project" value="UniProtKB-EC"/>
</dbReference>
<dbReference type="InterPro" id="IPR006539">
    <property type="entry name" value="P-type_ATPase_IV"/>
</dbReference>
<dbReference type="InterPro" id="IPR001757">
    <property type="entry name" value="P_typ_ATPase"/>
</dbReference>
<feature type="binding site" evidence="16">
    <location>
        <position position="748"/>
    </location>
    <ligand>
        <name>ATP</name>
        <dbReference type="ChEBI" id="CHEBI:30616"/>
    </ligand>
</feature>
<dbReference type="InterPro" id="IPR018303">
    <property type="entry name" value="ATPase_P-typ_P_site"/>
</dbReference>
<dbReference type="InterPro" id="IPR059000">
    <property type="entry name" value="ATPase_P-type_domA"/>
</dbReference>
<dbReference type="SUPFAM" id="SSF81660">
    <property type="entry name" value="Metal cation-transporting ATPase, ATP-binding domain N"/>
    <property type="match status" value="1"/>
</dbReference>
<evidence type="ECO:0000256" key="3">
    <source>
        <dbReference type="ARBA" id="ARBA00008109"/>
    </source>
</evidence>
<dbReference type="InterPro" id="IPR023298">
    <property type="entry name" value="ATPase_P-typ_TM_dom_sf"/>
</dbReference>
<dbReference type="PANTHER" id="PTHR24092">
    <property type="entry name" value="PROBABLE PHOSPHOLIPID-TRANSPORTING ATPASE"/>
    <property type="match status" value="1"/>
</dbReference>
<feature type="binding site" evidence="17">
    <location>
        <position position="548"/>
    </location>
    <ligand>
        <name>Mg(2+)</name>
        <dbReference type="ChEBI" id="CHEBI:18420"/>
    </ligand>
</feature>
<dbReference type="SFLD" id="SFLDS00003">
    <property type="entry name" value="Haloacid_Dehalogenase"/>
    <property type="match status" value="1"/>
</dbReference>
<dbReference type="GO" id="GO:0000287">
    <property type="term" value="F:magnesium ion binding"/>
    <property type="evidence" value="ECO:0007669"/>
    <property type="project" value="UniProtKB-UniRule"/>
</dbReference>
<sequence>MHFGSERGGVLVRRTVVGGGGGSGVGSPSMSPLSRTTGMSDEDEGEWERDSPMLGRTGSSSVATVGAYRSGRDYYQRLNQLRGASKAIDALTPSLHEETGMAGATPMGDSHPVASPGLLSYDDGLEVEWGTSARIQPSPGSWTRRSIQSGLIKRWFAPRRVVHEERTLRIGGDSGAGQGYSGFGSSIKWWWIWHWIRRRRKGENAVCNTKYNMISFLPFVLYDQFKLFYNLFFLLIAMSQLVPALRVGMIWSYFGPLCFVLLISMSKEAVDEFHRAHRDREINDRLYTLLVPDEIDNDDGVVKIQIRAKNLRVGDVIEVEANERIPADLVLLRAYPSDGPGDSLFIRTDQLDGETDWKLRRAVHTTQMMDSEQSLLRCQDSVYAEAPRKEIYEFIGTYLKESGEKESLSLENTLWTNTVLASGKAIAMVVYVGHETRSMMNMSQPRSKIGKLDLELNFLSKLMFGLLLFLSFTLTALRGFYGQWWLYFFRYFLLLSYIIPISLRVNLDMAKIVYTYFMERDNGHMPGCIVRTTDLPEELGRVEYLLTDKTGTLTQNEMAFKKLHLGSVLFSRDSLADIRRYISQMFLAPDTPTSATGGGGRIGSLMNVGSTSGGHLRIQNHVREAVLGIALAHNVTPIEEAGARDYQAASPDEVALVKFAESVGVILRERTASSVILVTESGEELSYDVLYEFPFTSEAKRMGIIVQERDTKVVTLYVKGADTVMSGIVRFNDWLEEECGNLAREGLRTLVFGKRTLSVEELLVFEEQWKNARTQSHNRKEAMLAAQSSLERNLELIALTGVEDKLQPNVRETLEKLRHAGIRIWMLTGDKVETATCVAVSSRLAERSQGIFRITGITSRAEASRRLSVFKRNAKNDVLVVDGTSLQVYLDHFPEDFMEAASMAPAAVASRCSPTQKADVVRLLKSHTGKQVAAIGDGGNDVSMIQQANVGIGIPGKEGKQASLAADFSITTFSHLTRLFLWHGRNSYRRSARLAQFVMHRGLIISVIQMVFSALFFYAAISQYDSWILVGYATVFTMFPVFSLVLDHDVSESVALTYPELYRDLQKGRSLNLKTFLTWVFKSIYQGTAIMVLSVYFLQDDEFFTILHISAISFTALIITELLMVALEIHTWHWVMFAAEVCSLASYVAAIFLLSEVFDRSVIFRAGFLGKVVLVTLVSCLPVTIGKFLKRTFAPPAYSKVA</sequence>
<dbReference type="InterPro" id="IPR044492">
    <property type="entry name" value="P_typ_ATPase_HD_dom"/>
</dbReference>
<dbReference type="SUPFAM" id="SSF81653">
    <property type="entry name" value="Calcium ATPase, transduction domain A"/>
    <property type="match status" value="1"/>
</dbReference>
<evidence type="ECO:0000256" key="16">
    <source>
        <dbReference type="PIRSR" id="PIRSR606539-2"/>
    </source>
</evidence>
<reference evidence="23" key="1">
    <citation type="submission" date="2021-01" db="EMBL/GenBank/DDBJ databases">
        <authorList>
            <person name="Corre E."/>
            <person name="Pelletier E."/>
            <person name="Niang G."/>
            <person name="Scheremetjew M."/>
            <person name="Finn R."/>
            <person name="Kale V."/>
            <person name="Holt S."/>
            <person name="Cochrane G."/>
            <person name="Meng A."/>
            <person name="Brown T."/>
            <person name="Cohen L."/>
        </authorList>
    </citation>
    <scope>NUCLEOTIDE SEQUENCE</scope>
    <source>
        <strain evidence="23">SAG 36.94</strain>
    </source>
</reference>
<evidence type="ECO:0000256" key="7">
    <source>
        <dbReference type="ARBA" id="ARBA00022741"/>
    </source>
</evidence>
<dbReference type="Pfam" id="PF16209">
    <property type="entry name" value="PhoLip_ATPase_N"/>
    <property type="match status" value="1"/>
</dbReference>
<keyword evidence="4" id="KW-0813">Transport</keyword>
<feature type="transmembrane region" description="Helical" evidence="18">
    <location>
        <begin position="458"/>
        <end position="478"/>
    </location>
</feature>
<dbReference type="PROSITE" id="PS00154">
    <property type="entry name" value="ATPASE_E1_E2"/>
    <property type="match status" value="1"/>
</dbReference>
<feature type="transmembrane region" description="Helical" evidence="18">
    <location>
        <begin position="1134"/>
        <end position="1154"/>
    </location>
</feature>
<keyword evidence="10 18" id="KW-1278">Translocase</keyword>
<evidence type="ECO:0000256" key="15">
    <source>
        <dbReference type="PIRSR" id="PIRSR606539-1"/>
    </source>
</evidence>
<feature type="binding site" evidence="17">
    <location>
        <position position="937"/>
    </location>
    <ligand>
        <name>Mg(2+)</name>
        <dbReference type="ChEBI" id="CHEBI:18420"/>
    </ligand>
</feature>
<feature type="binding site" evidence="16">
    <location>
        <position position="940"/>
    </location>
    <ligand>
        <name>ATP</name>
        <dbReference type="ChEBI" id="CHEBI:30616"/>
    </ligand>
</feature>
<evidence type="ECO:0000256" key="19">
    <source>
        <dbReference type="SAM" id="MobiDB-lite"/>
    </source>
</evidence>
<feature type="transmembrane region" description="Helical" evidence="18">
    <location>
        <begin position="1103"/>
        <end position="1127"/>
    </location>
</feature>
<evidence type="ECO:0000259" key="21">
    <source>
        <dbReference type="Pfam" id="PF16209"/>
    </source>
</evidence>
<feature type="binding site" evidence="16">
    <location>
        <position position="911"/>
    </location>
    <ligand>
        <name>ATP</name>
        <dbReference type="ChEBI" id="CHEBI:30616"/>
    </ligand>
</feature>
<dbReference type="InterPro" id="IPR023214">
    <property type="entry name" value="HAD_sf"/>
</dbReference>
<dbReference type="SUPFAM" id="SSF81665">
    <property type="entry name" value="Calcium ATPase, transmembrane domain M"/>
    <property type="match status" value="1"/>
</dbReference>
<dbReference type="InterPro" id="IPR032630">
    <property type="entry name" value="P_typ_ATPase_c"/>
</dbReference>
<dbReference type="NCBIfam" id="TIGR01494">
    <property type="entry name" value="ATPase_P-type"/>
    <property type="match status" value="2"/>
</dbReference>
<feature type="binding site" evidence="17">
    <location>
        <position position="550"/>
    </location>
    <ligand>
        <name>Mg(2+)</name>
        <dbReference type="ChEBI" id="CHEBI:18420"/>
    </ligand>
</feature>
<dbReference type="Gene3D" id="2.70.150.10">
    <property type="entry name" value="Calcium-transporting ATPase, cytoplasmic transduction domain A"/>
    <property type="match status" value="1"/>
</dbReference>
<feature type="transmembrane region" description="Helical" evidence="18">
    <location>
        <begin position="1076"/>
        <end position="1097"/>
    </location>
</feature>
<dbReference type="GO" id="GO:0006890">
    <property type="term" value="P:retrograde vesicle-mediated transport, Golgi to endoplasmic reticulum"/>
    <property type="evidence" value="ECO:0007669"/>
    <property type="project" value="TreeGrafter"/>
</dbReference>
<dbReference type="PRINTS" id="PR00119">
    <property type="entry name" value="CATATPASE"/>
</dbReference>
<dbReference type="GO" id="GO:0005886">
    <property type="term" value="C:plasma membrane"/>
    <property type="evidence" value="ECO:0007669"/>
    <property type="project" value="TreeGrafter"/>
</dbReference>
<dbReference type="Pfam" id="PF00122">
    <property type="entry name" value="E1-E2_ATPase"/>
    <property type="match status" value="1"/>
</dbReference>
<evidence type="ECO:0000259" key="20">
    <source>
        <dbReference type="Pfam" id="PF00122"/>
    </source>
</evidence>
<dbReference type="SFLD" id="SFLDF00027">
    <property type="entry name" value="p-type_atpase"/>
    <property type="match status" value="1"/>
</dbReference>
<gene>
    <name evidence="23" type="ORF">CCAE0312_LOCUS3403</name>
</gene>
<dbReference type="Gene3D" id="3.40.1110.10">
    <property type="entry name" value="Calcium-transporting ATPase, cytoplasmic domain N"/>
    <property type="match status" value="1"/>
</dbReference>
<dbReference type="GO" id="GO:0016887">
    <property type="term" value="F:ATP hydrolysis activity"/>
    <property type="evidence" value="ECO:0007669"/>
    <property type="project" value="InterPro"/>
</dbReference>
<evidence type="ECO:0000256" key="14">
    <source>
        <dbReference type="ARBA" id="ARBA00034036"/>
    </source>
</evidence>
<feature type="active site" description="4-aspartylphosphate intermediate" evidence="15">
    <location>
        <position position="548"/>
    </location>
</feature>
<evidence type="ECO:0000256" key="6">
    <source>
        <dbReference type="ARBA" id="ARBA00022723"/>
    </source>
</evidence>
<feature type="domain" description="P-type ATPase C-terminal" evidence="22">
    <location>
        <begin position="964"/>
        <end position="1195"/>
    </location>
</feature>
<dbReference type="EC" id="7.6.2.1" evidence="18"/>
<evidence type="ECO:0000313" key="23">
    <source>
        <dbReference type="EMBL" id="CAD9231347.1"/>
    </source>
</evidence>
<dbReference type="AlphaFoldDB" id="A0A7S1TBX7"/>
<feature type="binding site" evidence="17">
    <location>
        <position position="941"/>
    </location>
    <ligand>
        <name>Mg(2+)</name>
        <dbReference type="ChEBI" id="CHEBI:18420"/>
    </ligand>
</feature>
<evidence type="ECO:0000259" key="22">
    <source>
        <dbReference type="Pfam" id="PF16212"/>
    </source>
</evidence>
<dbReference type="InterPro" id="IPR008250">
    <property type="entry name" value="ATPase_P-typ_transduc_dom_A_sf"/>
</dbReference>
<dbReference type="Pfam" id="PF16212">
    <property type="entry name" value="PhoLip_ATPase_C"/>
    <property type="match status" value="1"/>
</dbReference>
<keyword evidence="11 18" id="KW-1133">Transmembrane helix</keyword>
<feature type="binding site" evidence="16">
    <location>
        <position position="653"/>
    </location>
    <ligand>
        <name>ATP</name>
        <dbReference type="ChEBI" id="CHEBI:30616"/>
    </ligand>
</feature>
<evidence type="ECO:0000256" key="12">
    <source>
        <dbReference type="ARBA" id="ARBA00023055"/>
    </source>
</evidence>
<feature type="binding site" evidence="16">
    <location>
        <position position="550"/>
    </location>
    <ligand>
        <name>ATP</name>
        <dbReference type="ChEBI" id="CHEBI:30616"/>
    </ligand>
</feature>
<feature type="binding site" evidence="16">
    <location>
        <position position="548"/>
    </location>
    <ligand>
        <name>ATP</name>
        <dbReference type="ChEBI" id="CHEBI:30616"/>
    </ligand>
</feature>
<feature type="binding site" evidence="16">
    <location>
        <position position="719"/>
    </location>
    <ligand>
        <name>ATP</name>
        <dbReference type="ChEBI" id="CHEBI:30616"/>
    </ligand>
</feature>
<comment type="catalytic activity">
    <reaction evidence="14 18">
        <text>ATP + H2O + phospholipidSide 1 = ADP + phosphate + phospholipidSide 2.</text>
        <dbReference type="EC" id="7.6.2.1"/>
    </reaction>
</comment>
<keyword evidence="8 16" id="KW-0067">ATP-binding</keyword>
<evidence type="ECO:0000256" key="11">
    <source>
        <dbReference type="ARBA" id="ARBA00022989"/>
    </source>
</evidence>
<keyword evidence="12" id="KW-0445">Lipid transport</keyword>
<dbReference type="GO" id="GO:0005802">
    <property type="term" value="C:trans-Golgi network"/>
    <property type="evidence" value="ECO:0007669"/>
    <property type="project" value="TreeGrafter"/>
</dbReference>
<evidence type="ECO:0000256" key="13">
    <source>
        <dbReference type="ARBA" id="ARBA00023136"/>
    </source>
</evidence>
<feature type="binding site" evidence="16">
    <location>
        <position position="695"/>
    </location>
    <ligand>
        <name>ATP</name>
        <dbReference type="ChEBI" id="CHEBI:30616"/>
    </ligand>
</feature>
<evidence type="ECO:0000256" key="8">
    <source>
        <dbReference type="ARBA" id="ARBA00022840"/>
    </source>
</evidence>
<dbReference type="PANTHER" id="PTHR24092:SF5">
    <property type="entry name" value="PHOSPHOLIPID-TRANSPORTING ATPASE"/>
    <property type="match status" value="1"/>
</dbReference>
<dbReference type="GO" id="GO:0005524">
    <property type="term" value="F:ATP binding"/>
    <property type="evidence" value="ECO:0007669"/>
    <property type="project" value="UniProtKB-UniRule"/>
</dbReference>
<protein>
    <recommendedName>
        <fullName evidence="18">Phospholipid-transporting ATPase</fullName>
        <ecNumber evidence="18">7.6.2.1</ecNumber>
    </recommendedName>
</protein>
<evidence type="ECO:0000256" key="1">
    <source>
        <dbReference type="ARBA" id="ARBA00001946"/>
    </source>
</evidence>
<evidence type="ECO:0000256" key="10">
    <source>
        <dbReference type="ARBA" id="ARBA00022967"/>
    </source>
</evidence>
<feature type="binding site" evidence="16">
    <location>
        <position position="549"/>
    </location>
    <ligand>
        <name>ATP</name>
        <dbReference type="ChEBI" id="CHEBI:30616"/>
    </ligand>
</feature>
<feature type="binding site" evidence="16">
    <location>
        <position position="941"/>
    </location>
    <ligand>
        <name>ATP</name>
        <dbReference type="ChEBI" id="CHEBI:30616"/>
    </ligand>
</feature>
<keyword evidence="13 18" id="KW-0472">Membrane</keyword>
<accession>A0A7S1TBX7</accession>
<feature type="binding site" evidence="16">
    <location>
        <position position="830"/>
    </location>
    <ligand>
        <name>ATP</name>
        <dbReference type="ChEBI" id="CHEBI:30616"/>
    </ligand>
</feature>
<keyword evidence="7 16" id="KW-0547">Nucleotide-binding</keyword>
<organism evidence="23">
    <name type="scientific">Compsopogon caeruleus</name>
    <dbReference type="NCBI Taxonomy" id="31354"/>
    <lineage>
        <taxon>Eukaryota</taxon>
        <taxon>Rhodophyta</taxon>
        <taxon>Compsopogonophyceae</taxon>
        <taxon>Compsopogonales</taxon>
        <taxon>Compsopogonaceae</taxon>
        <taxon>Compsopogon</taxon>
    </lineage>
</organism>
<comment type="subcellular location">
    <subcellularLocation>
        <location evidence="2">Endomembrane system</location>
        <topology evidence="2">Multi-pass membrane protein</topology>
    </subcellularLocation>
    <subcellularLocation>
        <location evidence="18">Membrane</location>
        <topology evidence="18">Multi-pass membrane protein</topology>
    </subcellularLocation>
</comment>
<dbReference type="InterPro" id="IPR036412">
    <property type="entry name" value="HAD-like_sf"/>
</dbReference>
<proteinExistence type="inferred from homology"/>
<evidence type="ECO:0000256" key="4">
    <source>
        <dbReference type="ARBA" id="ARBA00022448"/>
    </source>
</evidence>
<dbReference type="NCBIfam" id="TIGR01652">
    <property type="entry name" value="ATPase-Plipid"/>
    <property type="match status" value="1"/>
</dbReference>
<evidence type="ECO:0000256" key="17">
    <source>
        <dbReference type="PIRSR" id="PIRSR606539-3"/>
    </source>
</evidence>
<feature type="domain" description="P-type ATPase A" evidence="20">
    <location>
        <begin position="304"/>
        <end position="436"/>
    </location>
</feature>
<dbReference type="SUPFAM" id="SSF56784">
    <property type="entry name" value="HAD-like"/>
    <property type="match status" value="1"/>
</dbReference>
<name>A0A7S1TBX7_9RHOD</name>
<dbReference type="SFLD" id="SFLDG00002">
    <property type="entry name" value="C1.7:_P-type_atpase_like"/>
    <property type="match status" value="1"/>
</dbReference>
<dbReference type="GO" id="GO:0045332">
    <property type="term" value="P:phospholipid translocation"/>
    <property type="evidence" value="ECO:0007669"/>
    <property type="project" value="TreeGrafter"/>
</dbReference>
<feature type="transmembrane region" description="Helical" evidence="18">
    <location>
        <begin position="998"/>
        <end position="1021"/>
    </location>
</feature>
<comment type="cofactor">
    <cofactor evidence="1 17">
        <name>Mg(2+)</name>
        <dbReference type="ChEBI" id="CHEBI:18420"/>
    </cofactor>
</comment>
<feature type="binding site" evidence="16">
    <location>
        <position position="917"/>
    </location>
    <ligand>
        <name>ATP</name>
        <dbReference type="ChEBI" id="CHEBI:30616"/>
    </ligand>
</feature>
<feature type="binding site" evidence="16">
    <location>
        <position position="828"/>
    </location>
    <ligand>
        <name>ATP</name>
        <dbReference type="ChEBI" id="CHEBI:30616"/>
    </ligand>
</feature>
<feature type="binding site" evidence="16">
    <location>
        <position position="829"/>
    </location>
    <ligand>
        <name>ATP</name>
        <dbReference type="ChEBI" id="CHEBI:30616"/>
    </ligand>
</feature>
<dbReference type="Pfam" id="PF13246">
    <property type="entry name" value="Cation_ATPase"/>
    <property type="match status" value="1"/>
</dbReference>
<feature type="transmembrane region" description="Helical" evidence="18">
    <location>
        <begin position="1027"/>
        <end position="1046"/>
    </location>
</feature>
<comment type="similarity">
    <text evidence="3 18">Belongs to the cation transport ATPase (P-type) (TC 3.A.3) family. Type IV subfamily.</text>
</comment>
<evidence type="ECO:0000256" key="18">
    <source>
        <dbReference type="RuleBase" id="RU362033"/>
    </source>
</evidence>
<feature type="transmembrane region" description="Helical" evidence="18">
    <location>
        <begin position="1166"/>
        <end position="1185"/>
    </location>
</feature>
<dbReference type="InterPro" id="IPR023299">
    <property type="entry name" value="ATPase_P-typ_cyto_dom_N"/>
</dbReference>
<evidence type="ECO:0000256" key="9">
    <source>
        <dbReference type="ARBA" id="ARBA00022842"/>
    </source>
</evidence>